<feature type="compositionally biased region" description="Basic and acidic residues" evidence="1">
    <location>
        <begin position="66"/>
        <end position="85"/>
    </location>
</feature>
<evidence type="ECO:0000256" key="1">
    <source>
        <dbReference type="SAM" id="MobiDB-lite"/>
    </source>
</evidence>
<sequence length="107" mass="11507">MEPPMSADIAAQHLSIQPNVLIRCPAPSSSHVVAITIGVLAAEEPERGAHHRYTFVEAPQDCQKGQPDHDRPEAAQDRHPVRHWESSSGGTEMETPYGTGASTSTSP</sequence>
<protein>
    <submittedName>
        <fullName evidence="2">Uncharacterized protein</fullName>
    </submittedName>
</protein>
<evidence type="ECO:0000313" key="2">
    <source>
        <dbReference type="EMBL" id="CAK0783604.1"/>
    </source>
</evidence>
<dbReference type="EMBL" id="CAUYUE010000009">
    <property type="protein sequence ID" value="CAK0783604.1"/>
    <property type="molecule type" value="Genomic_DNA"/>
</dbReference>
<keyword evidence="3" id="KW-1185">Reference proteome</keyword>
<organism evidence="2 3">
    <name type="scientific">Coccomyxa viridis</name>
    <dbReference type="NCBI Taxonomy" id="1274662"/>
    <lineage>
        <taxon>Eukaryota</taxon>
        <taxon>Viridiplantae</taxon>
        <taxon>Chlorophyta</taxon>
        <taxon>core chlorophytes</taxon>
        <taxon>Trebouxiophyceae</taxon>
        <taxon>Trebouxiophyceae incertae sedis</taxon>
        <taxon>Coccomyxaceae</taxon>
        <taxon>Coccomyxa</taxon>
    </lineage>
</organism>
<dbReference type="AlphaFoldDB" id="A0AAV1ICA5"/>
<reference evidence="2 3" key="1">
    <citation type="submission" date="2023-10" db="EMBL/GenBank/DDBJ databases">
        <authorList>
            <person name="Maclean D."/>
            <person name="Macfadyen A."/>
        </authorList>
    </citation>
    <scope>NUCLEOTIDE SEQUENCE [LARGE SCALE GENOMIC DNA]</scope>
</reference>
<dbReference type="Proteomes" id="UP001314263">
    <property type="component" value="Unassembled WGS sequence"/>
</dbReference>
<gene>
    <name evidence="2" type="ORF">CVIRNUC_006803</name>
</gene>
<evidence type="ECO:0000313" key="3">
    <source>
        <dbReference type="Proteomes" id="UP001314263"/>
    </source>
</evidence>
<accession>A0AAV1ICA5</accession>
<proteinExistence type="predicted"/>
<feature type="region of interest" description="Disordered" evidence="1">
    <location>
        <begin position="58"/>
        <end position="107"/>
    </location>
</feature>
<name>A0AAV1ICA5_9CHLO</name>
<comment type="caution">
    <text evidence="2">The sequence shown here is derived from an EMBL/GenBank/DDBJ whole genome shotgun (WGS) entry which is preliminary data.</text>
</comment>